<evidence type="ECO:0000313" key="4">
    <source>
        <dbReference type="WBParaSite" id="TREG1_100920.1"/>
    </source>
</evidence>
<accession>A0AA85IRA0</accession>
<name>A0AA85IRA0_TRIRE</name>
<sequence length="329" mass="40089">MSELSCHYKFRRKISFFLHFFFLFYYLFFLNSGVTGFNYAKRTYVRNLLGNHFHPLHRFPYHHYFYNNYRNRPLWRENYSVNIKSRRTYNDHVTSFHELCNKSHVQCNQLAGKLFFRKYKRFLTYSRQQKRQKLTTNPDEVYQHFSLYDLHKTSPNFKQHSFIKVSNLPNYISFYSEGKNLRNIFHLVESNQISLSKWLNQLFHLTNLTKIFDLTEKFTHFIINIAYERVKLILFCEFKETLQKLYEMRWPNEQFHTKSSSSSISKELLRNSIYNKLYSEYVFNKLDVPITSIKPKLIQSIFNEIDYNGDGIFTPSELEIFLQFHEIIP</sequence>
<dbReference type="WBParaSite" id="TREG1_100920.1">
    <property type="protein sequence ID" value="TREG1_100920.1"/>
    <property type="gene ID" value="TREG1_100920"/>
</dbReference>
<reference evidence="3" key="1">
    <citation type="submission" date="2022-06" db="EMBL/GenBank/DDBJ databases">
        <authorList>
            <person name="Berger JAMES D."/>
            <person name="Berger JAMES D."/>
        </authorList>
    </citation>
    <scope>NUCLEOTIDE SEQUENCE [LARGE SCALE GENOMIC DNA]</scope>
</reference>
<evidence type="ECO:0000259" key="2">
    <source>
        <dbReference type="PROSITE" id="PS50222"/>
    </source>
</evidence>
<organism evidence="3 4">
    <name type="scientific">Trichobilharzia regenti</name>
    <name type="common">Nasal bird schistosome</name>
    <dbReference type="NCBI Taxonomy" id="157069"/>
    <lineage>
        <taxon>Eukaryota</taxon>
        <taxon>Metazoa</taxon>
        <taxon>Spiralia</taxon>
        <taxon>Lophotrochozoa</taxon>
        <taxon>Platyhelminthes</taxon>
        <taxon>Trematoda</taxon>
        <taxon>Digenea</taxon>
        <taxon>Strigeidida</taxon>
        <taxon>Schistosomatoidea</taxon>
        <taxon>Schistosomatidae</taxon>
        <taxon>Trichobilharzia</taxon>
    </lineage>
</organism>
<keyword evidence="1" id="KW-0812">Transmembrane</keyword>
<evidence type="ECO:0000313" key="3">
    <source>
        <dbReference type="Proteomes" id="UP000050795"/>
    </source>
</evidence>
<reference evidence="4" key="2">
    <citation type="submission" date="2023-11" db="UniProtKB">
        <authorList>
            <consortium name="WormBaseParasite"/>
        </authorList>
    </citation>
    <scope>IDENTIFICATION</scope>
</reference>
<feature type="domain" description="EF-hand" evidence="2">
    <location>
        <begin position="293"/>
        <end position="328"/>
    </location>
</feature>
<evidence type="ECO:0000256" key="1">
    <source>
        <dbReference type="SAM" id="Phobius"/>
    </source>
</evidence>
<feature type="transmembrane region" description="Helical" evidence="1">
    <location>
        <begin position="16"/>
        <end position="39"/>
    </location>
</feature>
<keyword evidence="1" id="KW-0472">Membrane</keyword>
<keyword evidence="3" id="KW-1185">Reference proteome</keyword>
<dbReference type="Proteomes" id="UP000050795">
    <property type="component" value="Unassembled WGS sequence"/>
</dbReference>
<dbReference type="PROSITE" id="PS50222">
    <property type="entry name" value="EF_HAND_2"/>
    <property type="match status" value="1"/>
</dbReference>
<keyword evidence="1" id="KW-1133">Transmembrane helix</keyword>
<proteinExistence type="predicted"/>
<protein>
    <recommendedName>
        <fullName evidence="2">EF-hand domain-containing protein</fullName>
    </recommendedName>
</protein>
<dbReference type="GO" id="GO:0005509">
    <property type="term" value="F:calcium ion binding"/>
    <property type="evidence" value="ECO:0007669"/>
    <property type="project" value="InterPro"/>
</dbReference>
<dbReference type="AlphaFoldDB" id="A0AA85IRA0"/>
<dbReference type="InterPro" id="IPR002048">
    <property type="entry name" value="EF_hand_dom"/>
</dbReference>